<dbReference type="Gramene" id="OE9A069180T1">
    <property type="protein sequence ID" value="OE9A069180C1"/>
    <property type="gene ID" value="OE9A069180"/>
</dbReference>
<organism evidence="3 4">
    <name type="scientific">Olea europaea subsp. europaea</name>
    <dbReference type="NCBI Taxonomy" id="158383"/>
    <lineage>
        <taxon>Eukaryota</taxon>
        <taxon>Viridiplantae</taxon>
        <taxon>Streptophyta</taxon>
        <taxon>Embryophyta</taxon>
        <taxon>Tracheophyta</taxon>
        <taxon>Spermatophyta</taxon>
        <taxon>Magnoliopsida</taxon>
        <taxon>eudicotyledons</taxon>
        <taxon>Gunneridae</taxon>
        <taxon>Pentapetalae</taxon>
        <taxon>asterids</taxon>
        <taxon>lamiids</taxon>
        <taxon>Lamiales</taxon>
        <taxon>Oleaceae</taxon>
        <taxon>Oleeae</taxon>
        <taxon>Olea</taxon>
    </lineage>
</organism>
<comment type="caution">
    <text evidence="3">The sequence shown here is derived from an EMBL/GenBank/DDBJ whole genome shotgun (WGS) entry which is preliminary data.</text>
</comment>
<evidence type="ECO:0000313" key="4">
    <source>
        <dbReference type="Proteomes" id="UP000594638"/>
    </source>
</evidence>
<feature type="domain" description="KIB1-4 beta-propeller" evidence="2">
    <location>
        <begin position="9"/>
        <end position="89"/>
    </location>
</feature>
<dbReference type="AlphaFoldDB" id="A0A8S0QVV6"/>
<evidence type="ECO:0000256" key="1">
    <source>
        <dbReference type="SAM" id="MobiDB-lite"/>
    </source>
</evidence>
<protein>
    <recommendedName>
        <fullName evidence="2">KIB1-4 beta-propeller domain-containing protein</fullName>
    </recommendedName>
</protein>
<name>A0A8S0QVV6_OLEEU</name>
<sequence>MMNNDRTNISVHSHVYQDTIFYNGKFYAVDFHGVVVVCDFDDTNGPKTTIIALALIETGDLYHKYLLESSEDLLLVSHLRKGLLFDDDEEVEEEDDVDDEEEEEEEGGDNEKDKSDVDGNDNVDED</sequence>
<accession>A0A8S0QVV6</accession>
<feature type="region of interest" description="Disordered" evidence="1">
    <location>
        <begin position="87"/>
        <end position="126"/>
    </location>
</feature>
<keyword evidence="4" id="KW-1185">Reference proteome</keyword>
<dbReference type="InterPro" id="IPR005174">
    <property type="entry name" value="KIB1-4_b-propeller"/>
</dbReference>
<evidence type="ECO:0000259" key="2">
    <source>
        <dbReference type="Pfam" id="PF03478"/>
    </source>
</evidence>
<proteinExistence type="predicted"/>
<reference evidence="3 4" key="1">
    <citation type="submission" date="2019-12" db="EMBL/GenBank/DDBJ databases">
        <authorList>
            <person name="Alioto T."/>
            <person name="Alioto T."/>
            <person name="Gomez Garrido J."/>
        </authorList>
    </citation>
    <scope>NUCLEOTIDE SEQUENCE [LARGE SCALE GENOMIC DNA]</scope>
</reference>
<feature type="compositionally biased region" description="Acidic residues" evidence="1">
    <location>
        <begin position="87"/>
        <end position="108"/>
    </location>
</feature>
<dbReference type="Pfam" id="PF03478">
    <property type="entry name" value="Beta-prop_KIB1-4"/>
    <property type="match status" value="1"/>
</dbReference>
<dbReference type="OrthoDB" id="904034at2759"/>
<evidence type="ECO:0000313" key="3">
    <source>
        <dbReference type="EMBL" id="CAA2970247.1"/>
    </source>
</evidence>
<dbReference type="EMBL" id="CACTIH010001966">
    <property type="protein sequence ID" value="CAA2970247.1"/>
    <property type="molecule type" value="Genomic_DNA"/>
</dbReference>
<dbReference type="Proteomes" id="UP000594638">
    <property type="component" value="Unassembled WGS sequence"/>
</dbReference>
<gene>
    <name evidence="3" type="ORF">OLEA9_A069180</name>
</gene>